<keyword evidence="1" id="KW-1133">Transmembrane helix</keyword>
<dbReference type="Proteomes" id="UP001279734">
    <property type="component" value="Unassembled WGS sequence"/>
</dbReference>
<gene>
    <name evidence="2" type="ORF">Nepgr_030082</name>
</gene>
<accession>A0AAD3TFI7</accession>
<keyword evidence="3" id="KW-1185">Reference proteome</keyword>
<protein>
    <submittedName>
        <fullName evidence="2">Uncharacterized protein</fullName>
    </submittedName>
</protein>
<feature type="transmembrane region" description="Helical" evidence="1">
    <location>
        <begin position="210"/>
        <end position="230"/>
    </location>
</feature>
<dbReference type="AlphaFoldDB" id="A0AAD3TFI7"/>
<reference evidence="2" key="1">
    <citation type="submission" date="2023-05" db="EMBL/GenBank/DDBJ databases">
        <title>Nepenthes gracilis genome sequencing.</title>
        <authorList>
            <person name="Fukushima K."/>
        </authorList>
    </citation>
    <scope>NUCLEOTIDE SEQUENCE</scope>
    <source>
        <strain evidence="2">SING2019-196</strain>
    </source>
</reference>
<organism evidence="2 3">
    <name type="scientific">Nepenthes gracilis</name>
    <name type="common">Slender pitcher plant</name>
    <dbReference type="NCBI Taxonomy" id="150966"/>
    <lineage>
        <taxon>Eukaryota</taxon>
        <taxon>Viridiplantae</taxon>
        <taxon>Streptophyta</taxon>
        <taxon>Embryophyta</taxon>
        <taxon>Tracheophyta</taxon>
        <taxon>Spermatophyta</taxon>
        <taxon>Magnoliopsida</taxon>
        <taxon>eudicotyledons</taxon>
        <taxon>Gunneridae</taxon>
        <taxon>Pentapetalae</taxon>
        <taxon>Caryophyllales</taxon>
        <taxon>Nepenthaceae</taxon>
        <taxon>Nepenthes</taxon>
    </lineage>
</organism>
<sequence length="296" mass="32999">MDATVSSSFLLLLSLERLELKGANLNWWLLLRIPSQFCLIWNWWMLYMLFGVLGSASAGADVQPSATHNVFLLMVLVLDGPDRWDWGGVGWLLKVVGAGFLRWNPLLVILQLFSPETGWLMIGGGCGLLFFAVGLSAITDVVWVVKLANLFTNDECVNQPDDPEVGILLSCWCLFLLSVPWMEAGFLMLEQYSVSLARDALRYGSWRRTAVHQLAMLVAVMVLFVGLHLLEMVGRQLLVFEVDDPSGGRLQFYWRAAIQHGTCRVPLWMQMPSAVPHADLKVCVAAAAFDGVGQWV</sequence>
<feature type="transmembrane region" description="Helical" evidence="1">
    <location>
        <begin position="27"/>
        <end position="50"/>
    </location>
</feature>
<feature type="transmembrane region" description="Helical" evidence="1">
    <location>
        <begin position="165"/>
        <end position="189"/>
    </location>
</feature>
<proteinExistence type="predicted"/>
<keyword evidence="1" id="KW-0472">Membrane</keyword>
<evidence type="ECO:0000256" key="1">
    <source>
        <dbReference type="SAM" id="Phobius"/>
    </source>
</evidence>
<feature type="transmembrane region" description="Helical" evidence="1">
    <location>
        <begin position="120"/>
        <end position="145"/>
    </location>
</feature>
<keyword evidence="1" id="KW-0812">Transmembrane</keyword>
<evidence type="ECO:0000313" key="2">
    <source>
        <dbReference type="EMBL" id="GMH28239.1"/>
    </source>
</evidence>
<evidence type="ECO:0000313" key="3">
    <source>
        <dbReference type="Proteomes" id="UP001279734"/>
    </source>
</evidence>
<name>A0AAD3TFI7_NEPGR</name>
<comment type="caution">
    <text evidence="2">The sequence shown here is derived from an EMBL/GenBank/DDBJ whole genome shotgun (WGS) entry which is preliminary data.</text>
</comment>
<feature type="transmembrane region" description="Helical" evidence="1">
    <location>
        <begin position="91"/>
        <end position="113"/>
    </location>
</feature>
<dbReference type="EMBL" id="BSYO01000034">
    <property type="protein sequence ID" value="GMH28239.1"/>
    <property type="molecule type" value="Genomic_DNA"/>
</dbReference>